<dbReference type="GO" id="GO:0004748">
    <property type="term" value="F:ribonucleoside-diphosphate reductase activity, thioredoxin disulfide as acceptor"/>
    <property type="evidence" value="ECO:0007669"/>
    <property type="project" value="TreeGrafter"/>
</dbReference>
<dbReference type="GO" id="GO:0031250">
    <property type="term" value="C:anaerobic ribonucleoside-triphosphate reductase complex"/>
    <property type="evidence" value="ECO:0007669"/>
    <property type="project" value="TreeGrafter"/>
</dbReference>
<dbReference type="NCBIfam" id="NF006127">
    <property type="entry name" value="PRK08271.1"/>
    <property type="match status" value="1"/>
</dbReference>
<dbReference type="OrthoDB" id="9804622at2"/>
<dbReference type="PANTHER" id="PTHR21075">
    <property type="entry name" value="ANAEROBIC RIBONUCLEOSIDE-TRIPHOSPHATE REDUCTASE"/>
    <property type="match status" value="1"/>
</dbReference>
<evidence type="ECO:0000313" key="2">
    <source>
        <dbReference type="Proteomes" id="UP000294813"/>
    </source>
</evidence>
<reference evidence="1 2" key="1">
    <citation type="submission" date="2019-03" db="EMBL/GenBank/DDBJ databases">
        <title>Genomic Encyclopedia of Type Strains, Phase IV (KMG-IV): sequencing the most valuable type-strain genomes for metagenomic binning, comparative biology and taxonomic classification.</title>
        <authorList>
            <person name="Goeker M."/>
        </authorList>
    </citation>
    <scope>NUCLEOTIDE SEQUENCE [LARGE SCALE GENOMIC DNA]</scope>
    <source>
        <strain evidence="1 2">DSM 11170</strain>
    </source>
</reference>
<evidence type="ECO:0000313" key="1">
    <source>
        <dbReference type="EMBL" id="TCP60622.1"/>
    </source>
</evidence>
<dbReference type="AlphaFoldDB" id="A0A4R2RBB7"/>
<dbReference type="PANTHER" id="PTHR21075:SF0">
    <property type="entry name" value="ANAEROBIC RIBONUCLEOSIDE-TRIPHOSPHATE REDUCTASE"/>
    <property type="match status" value="1"/>
</dbReference>
<dbReference type="RefSeq" id="WP_131920687.1">
    <property type="nucleotide sequence ID" value="NZ_JAOQNU010000035.1"/>
</dbReference>
<comment type="caution">
    <text evidence="1">The sequence shown here is derived from an EMBL/GenBank/DDBJ whole genome shotgun (WGS) entry which is preliminary data.</text>
</comment>
<dbReference type="GO" id="GO:0009265">
    <property type="term" value="P:2'-deoxyribonucleotide biosynthetic process"/>
    <property type="evidence" value="ECO:0007669"/>
    <property type="project" value="TreeGrafter"/>
</dbReference>
<dbReference type="EMBL" id="SLXT01000035">
    <property type="protein sequence ID" value="TCP60622.1"/>
    <property type="molecule type" value="Genomic_DNA"/>
</dbReference>
<accession>A0A4R2RBB7</accession>
<name>A0A4R2RBB7_9FIRM</name>
<dbReference type="Proteomes" id="UP000294813">
    <property type="component" value="Unassembled WGS sequence"/>
</dbReference>
<proteinExistence type="predicted"/>
<dbReference type="SUPFAM" id="SSF51998">
    <property type="entry name" value="PFL-like glycyl radical enzymes"/>
    <property type="match status" value="1"/>
</dbReference>
<keyword evidence="2" id="KW-1185">Reference proteome</keyword>
<dbReference type="Pfam" id="PF13597">
    <property type="entry name" value="NRDD"/>
    <property type="match status" value="1"/>
</dbReference>
<sequence length="636" mass="72211">MKLSLTFEPEFDGLYQKFANDPIGKKQLALEGISPSKIDVGQMSHDYFTKRLADISIDQNANSNEEMSANNYQAEITKGILKLEGYYLLWRYAKKRFGFRRANQLISAIWRGQLYFHDSSGHGIQVPYCFAFSTANLMVDGRPYGQLHSLPPKRSDSFVAQVTEVVMDLSQEFAGAVAPGDLIVNLAWYLKQEGRDPDETEDRAYIQNLWQKFVHVANNKFRISGQSPFSNISIFDRENLKKLFAEYRYPDGTGIDVEYVMAVQKVIAAFFAEGDPKTGLPYRFPVMTVNLSVDEKRQPVDHDFLNFISEINVKLGSQNIYANEGSKIAMCCRFVNDTERMTYRADSFGNGGLNIGAHRVVTINFPRIALEARDRKHFFVLLDRRLKMARDLLLVHREEILRRRVDQGFLKFFKPLQWFTLDMLFSTIGIHGQYEMCHFLGLDMETAEGQVFTEEVLKRTEEYAVAFSKETGHSFNTEEIPAESTAITLAKKDQLAFGDKQPFELYSNQYIPLSADMGSVDRIKLTGRFMKHVSGGGILHLNVQERITDPAIMKKLILLSLGEGVEHFAINYGFGICAQGHTSIVGNGTTCPICGGPIVDHLTRVIGYFTKVSSWGDVRKNYEYPKRQFNSLQQAG</sequence>
<protein>
    <submittedName>
        <fullName evidence="1">Ribonucleoside-triphosphate reductase</fullName>
    </submittedName>
</protein>
<dbReference type="GO" id="GO:0008998">
    <property type="term" value="F:ribonucleoside-triphosphate reductase (thioredoxin) activity"/>
    <property type="evidence" value="ECO:0007669"/>
    <property type="project" value="InterPro"/>
</dbReference>
<dbReference type="GO" id="GO:0006260">
    <property type="term" value="P:DNA replication"/>
    <property type="evidence" value="ECO:0007669"/>
    <property type="project" value="InterPro"/>
</dbReference>
<organism evidence="1 2">
    <name type="scientific">Heliophilum fasciatum</name>
    <dbReference type="NCBI Taxonomy" id="35700"/>
    <lineage>
        <taxon>Bacteria</taxon>
        <taxon>Bacillati</taxon>
        <taxon>Bacillota</taxon>
        <taxon>Clostridia</taxon>
        <taxon>Eubacteriales</taxon>
        <taxon>Heliobacteriaceae</taxon>
        <taxon>Heliophilum</taxon>
    </lineage>
</organism>
<dbReference type="Gene3D" id="3.20.70.20">
    <property type="match status" value="1"/>
</dbReference>
<gene>
    <name evidence="1" type="ORF">EDD73_13510</name>
</gene>
<dbReference type="InterPro" id="IPR012833">
    <property type="entry name" value="NrdD"/>
</dbReference>